<proteinExistence type="predicted"/>
<protein>
    <recommendedName>
        <fullName evidence="3">GGDEF domain-containing protein</fullName>
    </recommendedName>
</protein>
<sequence>MSLGLTWYPADPGDVTCLLHHADRALYRATAGKGRRRQWWAWWRPRAGLP</sequence>
<dbReference type="KEGG" id="hfv:R50_0479"/>
<name>A0A6F8ZE03_9FIRM</name>
<keyword evidence="2" id="KW-1185">Reference proteome</keyword>
<dbReference type="Proteomes" id="UP000503399">
    <property type="component" value="Chromosome"/>
</dbReference>
<accession>A0A6F8ZE03</accession>
<gene>
    <name evidence="1" type="ORF">R50_0479</name>
</gene>
<reference evidence="1 2" key="1">
    <citation type="submission" date="2020-02" db="EMBL/GenBank/DDBJ databases">
        <authorList>
            <person name="Hogendoorn C."/>
        </authorList>
    </citation>
    <scope>NUCLEOTIDE SEQUENCE [LARGE SCALE GENOMIC DNA]</scope>
    <source>
        <strain evidence="1">R501</strain>
    </source>
</reference>
<dbReference type="EMBL" id="LR778114">
    <property type="protein sequence ID" value="CAB1127985.1"/>
    <property type="molecule type" value="Genomic_DNA"/>
</dbReference>
<dbReference type="AlphaFoldDB" id="A0A6F8ZE03"/>
<evidence type="ECO:0000313" key="1">
    <source>
        <dbReference type="EMBL" id="CAB1127985.1"/>
    </source>
</evidence>
<evidence type="ECO:0000313" key="2">
    <source>
        <dbReference type="Proteomes" id="UP000503399"/>
    </source>
</evidence>
<organism evidence="1 2">
    <name type="scientific">Candidatus Hydrogenisulfobacillus filiaventi</name>
    <dbReference type="NCBI Taxonomy" id="2707344"/>
    <lineage>
        <taxon>Bacteria</taxon>
        <taxon>Bacillati</taxon>
        <taxon>Bacillota</taxon>
        <taxon>Clostridia</taxon>
        <taxon>Eubacteriales</taxon>
        <taxon>Clostridiales Family XVII. Incertae Sedis</taxon>
        <taxon>Candidatus Hydrogenisulfobacillus</taxon>
    </lineage>
</organism>
<evidence type="ECO:0008006" key="3">
    <source>
        <dbReference type="Google" id="ProtNLM"/>
    </source>
</evidence>